<dbReference type="Proteomes" id="UP000002037">
    <property type="component" value="Unassembled WGS sequence"/>
</dbReference>
<accession>C5MH35</accession>
<dbReference type="VEuPathDB" id="FungiDB:CTRG_05389"/>
<dbReference type="eggNOG" id="KOG3159">
    <property type="taxonomic scope" value="Eukaryota"/>
</dbReference>
<dbReference type="RefSeq" id="XP_002551091.1">
    <property type="nucleotide sequence ID" value="XM_002551045.1"/>
</dbReference>
<dbReference type="CDD" id="cd16443">
    <property type="entry name" value="LplA"/>
    <property type="match status" value="1"/>
</dbReference>
<comment type="similarity">
    <text evidence="3">Belongs to the LplA family.</text>
</comment>
<proteinExistence type="inferred from homology"/>
<dbReference type="InterPro" id="IPR004562">
    <property type="entry name" value="LipoylTrfase_LipoateP_Ligase"/>
</dbReference>
<dbReference type="SUPFAM" id="SSF55681">
    <property type="entry name" value="Class II aaRS and biotin synthetases"/>
    <property type="match status" value="1"/>
</dbReference>
<dbReference type="GO" id="GO:0009249">
    <property type="term" value="P:protein lipoylation"/>
    <property type="evidence" value="ECO:0007669"/>
    <property type="project" value="InterPro"/>
</dbReference>
<evidence type="ECO:0000313" key="6">
    <source>
        <dbReference type="EMBL" id="EER30937.1"/>
    </source>
</evidence>
<dbReference type="PANTHER" id="PTHR12561">
    <property type="entry name" value="LIPOATE-PROTEIN LIGASE"/>
    <property type="match status" value="1"/>
</dbReference>
<dbReference type="InterPro" id="IPR045864">
    <property type="entry name" value="aa-tRNA-synth_II/BPL/LPL"/>
</dbReference>
<comment type="function">
    <text evidence="1">Catalyzes both the ATP-dependent activation of exogenously supplied lipoate to lipoyl-AMP and the transfer of the activated lipoyl onto the lipoyl domains of lipoate-dependent enzymes.</text>
</comment>
<dbReference type="STRING" id="294747.C5MH35"/>
<dbReference type="HOGENOM" id="CLU_022986_2_1_1"/>
<keyword evidence="7" id="KW-1185">Reference proteome</keyword>
<sequence>MIIFFFLDIEIFSMQLMRFMKFCGNINGNQKMMLLRIVRLKPLRIVPKRYFNNISVPFEDDLTAFEDDNLADFQYYHEAIEKQQQPQPPVQQQSLSEVAQQHNPVVFVSKLNNPYINLAIEDYIYNVMPKPESPKDNTFNRLMFYINTPCVVIGKNQNPWQEVNLPVLNSLGIPMLRRRSGGGTVVHDLGNVNYSFMTTKGNFDRFKFIEYITNGVNKSNPLFKIQANERGDIVSEEIDGINYKISGSAYKLSKGKSYHHGTMLLNSKLDVLGKLLHRDESKLGVVDAMNSISSVKSKVMNLEMDSEKFIQVVSNEFKNIYGSNEEQDKEAVEFNDMLGLSDFMGNVPVTVYTIDENTELPSEIKQTSEELQQWSWKFGHTPKFTHLLTNEKHNFTLLFEVEQGLLKGFKLDFKGSNDAKSKEISQSFQYLQLHIKNHPLQYTGSNVAGYVLDDEISDWIGESIDGTV</sequence>
<organism evidence="6 7">
    <name type="scientific">Candida tropicalis (strain ATCC MYA-3404 / T1)</name>
    <name type="common">Yeast</name>
    <dbReference type="NCBI Taxonomy" id="294747"/>
    <lineage>
        <taxon>Eukaryota</taxon>
        <taxon>Fungi</taxon>
        <taxon>Dikarya</taxon>
        <taxon>Ascomycota</taxon>
        <taxon>Saccharomycotina</taxon>
        <taxon>Pichiomycetes</taxon>
        <taxon>Debaryomycetaceae</taxon>
        <taxon>Candida/Lodderomyces clade</taxon>
        <taxon>Candida</taxon>
    </lineage>
</organism>
<dbReference type="GO" id="GO:0017118">
    <property type="term" value="F:lipoyltransferase activity"/>
    <property type="evidence" value="ECO:0007669"/>
    <property type="project" value="TreeGrafter"/>
</dbReference>
<dbReference type="UniPathway" id="UPA00537">
    <property type="reaction ID" value="UER00595"/>
</dbReference>
<dbReference type="AlphaFoldDB" id="C5MH35"/>
<feature type="domain" description="BPL/LPL catalytic" evidence="5">
    <location>
        <begin position="136"/>
        <end position="325"/>
    </location>
</feature>
<dbReference type="GeneID" id="8299713"/>
<name>C5MH35_CANTT</name>
<evidence type="ECO:0000256" key="4">
    <source>
        <dbReference type="ARBA" id="ARBA00015925"/>
    </source>
</evidence>
<evidence type="ECO:0000256" key="2">
    <source>
        <dbReference type="ARBA" id="ARBA00005085"/>
    </source>
</evidence>
<dbReference type="NCBIfam" id="TIGR00545">
    <property type="entry name" value="lipoyltrans"/>
    <property type="match status" value="1"/>
</dbReference>
<evidence type="ECO:0000313" key="7">
    <source>
        <dbReference type="Proteomes" id="UP000002037"/>
    </source>
</evidence>
<dbReference type="GO" id="GO:0005739">
    <property type="term" value="C:mitochondrion"/>
    <property type="evidence" value="ECO:0007669"/>
    <property type="project" value="TreeGrafter"/>
</dbReference>
<protein>
    <recommendedName>
        <fullName evidence="4">Putative lipoate-protein ligase A</fullName>
    </recommendedName>
</protein>
<evidence type="ECO:0000256" key="3">
    <source>
        <dbReference type="ARBA" id="ARBA00008242"/>
    </source>
</evidence>
<dbReference type="PROSITE" id="PS51733">
    <property type="entry name" value="BPL_LPL_CATALYTIC"/>
    <property type="match status" value="1"/>
</dbReference>
<dbReference type="InterPro" id="IPR004143">
    <property type="entry name" value="BPL_LPL_catalytic"/>
</dbReference>
<comment type="pathway">
    <text evidence="2">Protein modification; protein lipoylation via exogenous pathway; protein N(6)-(lipoyl)lysine from lipoate: step 2/2.</text>
</comment>
<dbReference type="PANTHER" id="PTHR12561:SF3">
    <property type="entry name" value="LIPOYLTRANSFERASE 1, MITOCHONDRIAL"/>
    <property type="match status" value="1"/>
</dbReference>
<evidence type="ECO:0000256" key="1">
    <source>
        <dbReference type="ARBA" id="ARBA00003253"/>
    </source>
</evidence>
<dbReference type="Gene3D" id="3.30.930.10">
    <property type="entry name" value="Bira Bifunctional Protein, Domain 2"/>
    <property type="match status" value="1"/>
</dbReference>
<dbReference type="EMBL" id="GG692402">
    <property type="protein sequence ID" value="EER30937.1"/>
    <property type="molecule type" value="Genomic_DNA"/>
</dbReference>
<dbReference type="OrthoDB" id="201621at2759"/>
<reference evidence="6 7" key="1">
    <citation type="journal article" date="2009" name="Nature">
        <title>Evolution of pathogenicity and sexual reproduction in eight Candida genomes.</title>
        <authorList>
            <person name="Butler G."/>
            <person name="Rasmussen M.D."/>
            <person name="Lin M.F."/>
            <person name="Santos M.A."/>
            <person name="Sakthikumar S."/>
            <person name="Munro C.A."/>
            <person name="Rheinbay E."/>
            <person name="Grabherr M."/>
            <person name="Forche A."/>
            <person name="Reedy J.L."/>
            <person name="Agrafioti I."/>
            <person name="Arnaud M.B."/>
            <person name="Bates S."/>
            <person name="Brown A.J."/>
            <person name="Brunke S."/>
            <person name="Costanzo M.C."/>
            <person name="Fitzpatrick D.A."/>
            <person name="de Groot P.W."/>
            <person name="Harris D."/>
            <person name="Hoyer L.L."/>
            <person name="Hube B."/>
            <person name="Klis F.M."/>
            <person name="Kodira C."/>
            <person name="Lennard N."/>
            <person name="Logue M.E."/>
            <person name="Martin R."/>
            <person name="Neiman A.M."/>
            <person name="Nikolaou E."/>
            <person name="Quail M.A."/>
            <person name="Quinn J."/>
            <person name="Santos M.C."/>
            <person name="Schmitzberger F.F."/>
            <person name="Sherlock G."/>
            <person name="Shah P."/>
            <person name="Silverstein K.A."/>
            <person name="Skrzypek M.S."/>
            <person name="Soll D."/>
            <person name="Staggs R."/>
            <person name="Stansfield I."/>
            <person name="Stumpf M.P."/>
            <person name="Sudbery P.E."/>
            <person name="Srikantha T."/>
            <person name="Zeng Q."/>
            <person name="Berman J."/>
            <person name="Berriman M."/>
            <person name="Heitman J."/>
            <person name="Gow N.A."/>
            <person name="Lorenz M.C."/>
            <person name="Birren B.W."/>
            <person name="Kellis M."/>
            <person name="Cuomo C.A."/>
        </authorList>
    </citation>
    <scope>NUCLEOTIDE SEQUENCE [LARGE SCALE GENOMIC DNA]</scope>
    <source>
        <strain evidence="7">ATCC MYA-3404 / T1</strain>
    </source>
</reference>
<gene>
    <name evidence="6" type="ORF">CTRG_05389</name>
</gene>
<dbReference type="KEGG" id="ctp:CTRG_05389"/>
<dbReference type="Pfam" id="PF21948">
    <property type="entry name" value="LplA-B_cat"/>
    <property type="match status" value="1"/>
</dbReference>
<evidence type="ECO:0000259" key="5">
    <source>
        <dbReference type="PROSITE" id="PS51733"/>
    </source>
</evidence>